<evidence type="ECO:0000313" key="2">
    <source>
        <dbReference type="Proteomes" id="UP000324222"/>
    </source>
</evidence>
<gene>
    <name evidence="1" type="ORF">E2C01_008363</name>
</gene>
<protein>
    <submittedName>
        <fullName evidence="1">Uncharacterized protein</fullName>
    </submittedName>
</protein>
<name>A0A5B7D0L9_PORTR</name>
<accession>A0A5B7D0L9</accession>
<proteinExistence type="predicted"/>
<dbReference type="EMBL" id="VSRR010000437">
    <property type="protein sequence ID" value="MPC15567.1"/>
    <property type="molecule type" value="Genomic_DNA"/>
</dbReference>
<sequence length="66" mass="7479">MSLERFLKVFAANGQQVILSTSVHGAGAPWHHQDRREGQKRAGCDRSNIVTWAFFCKAVTYMHAPY</sequence>
<keyword evidence="2" id="KW-1185">Reference proteome</keyword>
<dbReference type="AlphaFoldDB" id="A0A5B7D0L9"/>
<dbReference type="Proteomes" id="UP000324222">
    <property type="component" value="Unassembled WGS sequence"/>
</dbReference>
<organism evidence="1 2">
    <name type="scientific">Portunus trituberculatus</name>
    <name type="common">Swimming crab</name>
    <name type="synonym">Neptunus trituberculatus</name>
    <dbReference type="NCBI Taxonomy" id="210409"/>
    <lineage>
        <taxon>Eukaryota</taxon>
        <taxon>Metazoa</taxon>
        <taxon>Ecdysozoa</taxon>
        <taxon>Arthropoda</taxon>
        <taxon>Crustacea</taxon>
        <taxon>Multicrustacea</taxon>
        <taxon>Malacostraca</taxon>
        <taxon>Eumalacostraca</taxon>
        <taxon>Eucarida</taxon>
        <taxon>Decapoda</taxon>
        <taxon>Pleocyemata</taxon>
        <taxon>Brachyura</taxon>
        <taxon>Eubrachyura</taxon>
        <taxon>Portunoidea</taxon>
        <taxon>Portunidae</taxon>
        <taxon>Portuninae</taxon>
        <taxon>Portunus</taxon>
    </lineage>
</organism>
<comment type="caution">
    <text evidence="1">The sequence shown here is derived from an EMBL/GenBank/DDBJ whole genome shotgun (WGS) entry which is preliminary data.</text>
</comment>
<evidence type="ECO:0000313" key="1">
    <source>
        <dbReference type="EMBL" id="MPC15567.1"/>
    </source>
</evidence>
<reference evidence="1 2" key="1">
    <citation type="submission" date="2019-05" db="EMBL/GenBank/DDBJ databases">
        <title>Another draft genome of Portunus trituberculatus and its Hox gene families provides insights of decapod evolution.</title>
        <authorList>
            <person name="Jeong J.-H."/>
            <person name="Song I."/>
            <person name="Kim S."/>
            <person name="Choi T."/>
            <person name="Kim D."/>
            <person name="Ryu S."/>
            <person name="Kim W."/>
        </authorList>
    </citation>
    <scope>NUCLEOTIDE SEQUENCE [LARGE SCALE GENOMIC DNA]</scope>
    <source>
        <tissue evidence="1">Muscle</tissue>
    </source>
</reference>